<proteinExistence type="predicted"/>
<accession>A0ABQ3CBE2</accession>
<keyword evidence="2" id="KW-1133">Transmembrane helix</keyword>
<evidence type="ECO:0000256" key="1">
    <source>
        <dbReference type="SAM" id="MobiDB-lite"/>
    </source>
</evidence>
<feature type="region of interest" description="Disordered" evidence="1">
    <location>
        <begin position="201"/>
        <end position="233"/>
    </location>
</feature>
<feature type="transmembrane region" description="Helical" evidence="2">
    <location>
        <begin position="51"/>
        <end position="72"/>
    </location>
</feature>
<feature type="transmembrane region" description="Helical" evidence="2">
    <location>
        <begin position="120"/>
        <end position="143"/>
    </location>
</feature>
<feature type="compositionally biased region" description="Basic and acidic residues" evidence="1">
    <location>
        <begin position="211"/>
        <end position="233"/>
    </location>
</feature>
<evidence type="ECO:0000256" key="2">
    <source>
        <dbReference type="SAM" id="Phobius"/>
    </source>
</evidence>
<dbReference type="Proteomes" id="UP000624183">
    <property type="component" value="Unassembled WGS sequence"/>
</dbReference>
<name>A0ABQ3CBE2_9ACTN</name>
<sequence length="233" mass="25216">MPLPKTPPKEQPFAALRAWWDKAWEDDGVLNLMWMDILNVPQDGPRNMAPWIRAVVMLVGASFVVLAVLAAGEAVLRTVHQLLTVVPTVQVGVDTSDSVLAIVDLPVRAYIAQHSAGLPIAASTVYTLWLATGIAALILGYFTRSNALRAMWTGWGAATVFMVWAATPDTSRTVAVALTVLAWTLLSALALKGLPLRRTVGRPAHPAKTPARPDVHIHMPPAADRHSNCPFRD</sequence>
<evidence type="ECO:0008006" key="5">
    <source>
        <dbReference type="Google" id="ProtNLM"/>
    </source>
</evidence>
<keyword evidence="2" id="KW-0472">Membrane</keyword>
<feature type="transmembrane region" description="Helical" evidence="2">
    <location>
        <begin position="173"/>
        <end position="191"/>
    </location>
</feature>
<gene>
    <name evidence="3" type="ORF">GCM10010328_64680</name>
</gene>
<feature type="transmembrane region" description="Helical" evidence="2">
    <location>
        <begin position="150"/>
        <end position="167"/>
    </location>
</feature>
<protein>
    <recommendedName>
        <fullName evidence="5">Integral membrane protein</fullName>
    </recommendedName>
</protein>
<reference evidence="4" key="1">
    <citation type="journal article" date="2019" name="Int. J. Syst. Evol. Microbiol.">
        <title>The Global Catalogue of Microorganisms (GCM) 10K type strain sequencing project: providing services to taxonomists for standard genome sequencing and annotation.</title>
        <authorList>
            <consortium name="The Broad Institute Genomics Platform"/>
            <consortium name="The Broad Institute Genome Sequencing Center for Infectious Disease"/>
            <person name="Wu L."/>
            <person name="Ma J."/>
        </authorList>
    </citation>
    <scope>NUCLEOTIDE SEQUENCE [LARGE SCALE GENOMIC DNA]</scope>
    <source>
        <strain evidence="4">JCM 4602</strain>
    </source>
</reference>
<organism evidence="3 4">
    <name type="scientific">Streptomyces rubiginosohelvolus</name>
    <dbReference type="NCBI Taxonomy" id="67362"/>
    <lineage>
        <taxon>Bacteria</taxon>
        <taxon>Bacillati</taxon>
        <taxon>Actinomycetota</taxon>
        <taxon>Actinomycetes</taxon>
        <taxon>Kitasatosporales</taxon>
        <taxon>Streptomycetaceae</taxon>
        <taxon>Streptomyces</taxon>
    </lineage>
</organism>
<evidence type="ECO:0000313" key="3">
    <source>
        <dbReference type="EMBL" id="GGZ81188.1"/>
    </source>
</evidence>
<keyword evidence="4" id="KW-1185">Reference proteome</keyword>
<keyword evidence="2" id="KW-0812">Transmembrane</keyword>
<comment type="caution">
    <text evidence="3">The sequence shown here is derived from an EMBL/GenBank/DDBJ whole genome shotgun (WGS) entry which is preliminary data.</text>
</comment>
<dbReference type="EMBL" id="BMUW01000023">
    <property type="protein sequence ID" value="GGZ81188.1"/>
    <property type="molecule type" value="Genomic_DNA"/>
</dbReference>
<evidence type="ECO:0000313" key="4">
    <source>
        <dbReference type="Proteomes" id="UP000624183"/>
    </source>
</evidence>